<dbReference type="RefSeq" id="WP_096463862.1">
    <property type="nucleotide sequence ID" value="NZ_AP017312.1"/>
</dbReference>
<dbReference type="KEGG" id="asoc:CB4_01032"/>
<dbReference type="SUPFAM" id="SSF47240">
    <property type="entry name" value="Ferritin-like"/>
    <property type="match status" value="1"/>
</dbReference>
<organism evidence="1 2">
    <name type="scientific">Aneurinibacillus soli</name>
    <dbReference type="NCBI Taxonomy" id="1500254"/>
    <lineage>
        <taxon>Bacteria</taxon>
        <taxon>Bacillati</taxon>
        <taxon>Bacillota</taxon>
        <taxon>Bacilli</taxon>
        <taxon>Bacillales</taxon>
        <taxon>Paenibacillaceae</taxon>
        <taxon>Aneurinibacillus group</taxon>
        <taxon>Aneurinibacillus</taxon>
    </lineage>
</organism>
<dbReference type="InterPro" id="IPR007814">
    <property type="entry name" value="PaaA_PaaC"/>
</dbReference>
<evidence type="ECO:0000313" key="2">
    <source>
        <dbReference type="Proteomes" id="UP000217696"/>
    </source>
</evidence>
<dbReference type="GO" id="GO:0005829">
    <property type="term" value="C:cytosol"/>
    <property type="evidence" value="ECO:0007669"/>
    <property type="project" value="TreeGrafter"/>
</dbReference>
<gene>
    <name evidence="1" type="primary">paaA</name>
    <name evidence="1" type="ORF">CB4_01032</name>
</gene>
<accession>A0A0U5B0R3</accession>
<dbReference type="NCBIfam" id="TIGR02156">
    <property type="entry name" value="PA_CoA_Oxy1"/>
    <property type="match status" value="1"/>
</dbReference>
<dbReference type="EC" id="1.14.13.149" evidence="1"/>
<dbReference type="GO" id="GO:0097266">
    <property type="term" value="F:phenylacetyl-CoA 1,2-epoxidase activity"/>
    <property type="evidence" value="ECO:0007669"/>
    <property type="project" value="UniProtKB-EC"/>
</dbReference>
<reference evidence="1 2" key="1">
    <citation type="submission" date="2015-12" db="EMBL/GenBank/DDBJ databases">
        <title>Genome sequence of Aneurinibacillus soli.</title>
        <authorList>
            <person name="Lee J.S."/>
            <person name="Lee K.C."/>
            <person name="Kim K.K."/>
            <person name="Lee B.W."/>
        </authorList>
    </citation>
    <scope>NUCLEOTIDE SEQUENCE [LARGE SCALE GENOMIC DNA]</scope>
    <source>
        <strain evidence="1 2">CB4</strain>
    </source>
</reference>
<dbReference type="InterPro" id="IPR012347">
    <property type="entry name" value="Ferritin-like"/>
</dbReference>
<keyword evidence="2" id="KW-1185">Reference proteome</keyword>
<dbReference type="InterPro" id="IPR009078">
    <property type="entry name" value="Ferritin-like_SF"/>
</dbReference>
<dbReference type="InterPro" id="IPR052703">
    <property type="entry name" value="Aromatic_CoA_ox/epox"/>
</dbReference>
<dbReference type="EMBL" id="AP017312">
    <property type="protein sequence ID" value="BAU26863.1"/>
    <property type="molecule type" value="Genomic_DNA"/>
</dbReference>
<dbReference type="Gene3D" id="1.20.1260.10">
    <property type="match status" value="1"/>
</dbReference>
<dbReference type="GO" id="GO:0010124">
    <property type="term" value="P:phenylacetate catabolic process"/>
    <property type="evidence" value="ECO:0007669"/>
    <property type="project" value="InterPro"/>
</dbReference>
<dbReference type="InterPro" id="IPR011881">
    <property type="entry name" value="PaaA"/>
</dbReference>
<evidence type="ECO:0000313" key="1">
    <source>
        <dbReference type="EMBL" id="BAU26863.1"/>
    </source>
</evidence>
<proteinExistence type="predicted"/>
<dbReference type="Proteomes" id="UP000217696">
    <property type="component" value="Chromosome"/>
</dbReference>
<sequence length="332" mass="38131">MGKAAEQTGLVTAQEDNKKYEEFLAKIERGEKIEADDWMPEDYRTQLIKLIAMHGISEIMGAFPEKEWVPRTPTLKRKLSLMAKVQDEVGHGQLLLRVAEDLLAPLGKTREDLLDDLYAGRLKFHNVFHMETVSWADAALIGWLVDGAAIVTQKMLAHSSYAPYVRALKRIIMEERFHAYHGEDMVIALGDGTPLQHEMMQDALNRWWPALLMFFGPPEDGPIESNQNLNIRYKIRSKTNEELRQEFLGKYVPQIRALGLSVPDESIHYDEAKQQWVYAHPDYSYLKNVIAKNQGPRSQNRLKLRKIGFDNNAWVREALLHKQQAVANERGV</sequence>
<protein>
    <submittedName>
        <fullName evidence="1">1,2-phenylacetyl-CoA epoxidase, subunit A</fullName>
        <ecNumber evidence="1">1.14.13.149</ecNumber>
    </submittedName>
</protein>
<dbReference type="OrthoDB" id="5292502at2"/>
<dbReference type="Pfam" id="PF05138">
    <property type="entry name" value="PaaA_PaaC"/>
    <property type="match status" value="1"/>
</dbReference>
<dbReference type="AlphaFoldDB" id="A0A0U5B0R3"/>
<name>A0A0U5B0R3_9BACL</name>
<dbReference type="PANTHER" id="PTHR30458">
    <property type="entry name" value="PHENYLACETIC ACID DEGRADATION PROTEIN PAA"/>
    <property type="match status" value="1"/>
</dbReference>
<dbReference type="PANTHER" id="PTHR30458:SF2">
    <property type="entry name" value="1,2-PHENYLACETYL-COA EPOXIDASE, SUBUNIT A"/>
    <property type="match status" value="1"/>
</dbReference>
<keyword evidence="1" id="KW-0560">Oxidoreductase</keyword>